<dbReference type="GeneID" id="93070721"/>
<evidence type="ECO:0000313" key="1">
    <source>
        <dbReference type="EMBL" id="SUV28828.1"/>
    </source>
</evidence>
<protein>
    <recommendedName>
        <fullName evidence="3">Fimbrillin family protein</fullName>
    </recommendedName>
</protein>
<sequence>MRKPTNILFYFGVTLSLLTGCNQENSIVPPLSGEENVEVCLNASVSTIETTITRSGIITGTTLEERAPVGVFGLTEQGGNFIEPYLKNLEYLNVGPSGALTIADGSTVNYPPGQDKLYLYAYYPYTTDVSTDGNGNASIPVNGTKGSEAVTDYLYTGMITGSKALAAAGNKVSLPLKHALAILRFNIYTNTQEYTVDSHPILNSISFTTREGQEGTMDLATGVITSNNSSNRTAVFLDYQAENLGIIANKAPIVKDYLLFPYEAAENSAIRKLTLNVSMPEETENKEIVVFDEADKDENQNKVIVRLKAGYITTINIKYTQSMAAKASVSEWQPGEEHTFE</sequence>
<evidence type="ECO:0000313" key="2">
    <source>
        <dbReference type="Proteomes" id="UP000254424"/>
    </source>
</evidence>
<dbReference type="Gene3D" id="2.60.40.2620">
    <property type="entry name" value="Fimbrillin-like"/>
    <property type="match status" value="1"/>
</dbReference>
<dbReference type="PROSITE" id="PS51257">
    <property type="entry name" value="PROKAR_LIPOPROTEIN"/>
    <property type="match status" value="1"/>
</dbReference>
<reference evidence="1 2" key="1">
    <citation type="submission" date="2018-06" db="EMBL/GenBank/DDBJ databases">
        <authorList>
            <consortium name="Pathogen Informatics"/>
            <person name="Doyle S."/>
        </authorList>
    </citation>
    <scope>NUCLEOTIDE SEQUENCE [LARGE SCALE GENOMIC DNA]</scope>
    <source>
        <strain evidence="1 2">NCTC11155</strain>
    </source>
</reference>
<dbReference type="AlphaFoldDB" id="A0A380YLR5"/>
<dbReference type="InterPro" id="IPR042278">
    <property type="entry name" value="Mfa-like_1_N"/>
</dbReference>
<dbReference type="CDD" id="cd13120">
    <property type="entry name" value="BF2867_like_N"/>
    <property type="match status" value="1"/>
</dbReference>
<dbReference type="InterPro" id="IPR025049">
    <property type="entry name" value="Mfa-like_1"/>
</dbReference>
<dbReference type="EMBL" id="UFSX01000001">
    <property type="protein sequence ID" value="SUV28828.1"/>
    <property type="molecule type" value="Genomic_DNA"/>
</dbReference>
<evidence type="ECO:0008006" key="3">
    <source>
        <dbReference type="Google" id="ProtNLM"/>
    </source>
</evidence>
<dbReference type="RefSeq" id="WP_004289933.1">
    <property type="nucleotide sequence ID" value="NZ_CABKNQ010000019.1"/>
</dbReference>
<dbReference type="Pfam" id="PF13149">
    <property type="entry name" value="Mfa_like_1"/>
    <property type="match status" value="1"/>
</dbReference>
<organism evidence="1 2">
    <name type="scientific">Bacteroides eggerthii</name>
    <dbReference type="NCBI Taxonomy" id="28111"/>
    <lineage>
        <taxon>Bacteria</taxon>
        <taxon>Pseudomonadati</taxon>
        <taxon>Bacteroidota</taxon>
        <taxon>Bacteroidia</taxon>
        <taxon>Bacteroidales</taxon>
        <taxon>Bacteroidaceae</taxon>
        <taxon>Bacteroides</taxon>
    </lineage>
</organism>
<proteinExistence type="predicted"/>
<dbReference type="OrthoDB" id="1049571at2"/>
<accession>A0A380YLR5</accession>
<name>A0A380YLR5_9BACE</name>
<gene>
    <name evidence="1" type="ORF">NCTC11155_00785</name>
</gene>
<dbReference type="STRING" id="483216.BACEGG_01641"/>
<dbReference type="Proteomes" id="UP000254424">
    <property type="component" value="Unassembled WGS sequence"/>
</dbReference>